<dbReference type="RefSeq" id="WP_353720040.1">
    <property type="nucleotide sequence ID" value="NZ_CP159289.1"/>
</dbReference>
<evidence type="ECO:0000313" key="1">
    <source>
        <dbReference type="EMBL" id="XCH24725.1"/>
    </source>
</evidence>
<accession>A0AAU8FKZ9</accession>
<reference evidence="1" key="1">
    <citation type="submission" date="2024-06" db="EMBL/GenBank/DDBJ databases">
        <title>Sequencing and assembly of the genome of Dyadobacter sp. strain 676, a symbiont of Cyamopsis tetragonoloba.</title>
        <authorList>
            <person name="Guro P."/>
            <person name="Sazanova A."/>
            <person name="Kuznetsova I."/>
            <person name="Belimov A."/>
            <person name="Safronova V."/>
        </authorList>
    </citation>
    <scope>NUCLEOTIDE SEQUENCE</scope>
    <source>
        <strain evidence="1">676</strain>
    </source>
</reference>
<name>A0AAU8FKZ9_9BACT</name>
<proteinExistence type="predicted"/>
<evidence type="ECO:0008006" key="2">
    <source>
        <dbReference type="Google" id="ProtNLM"/>
    </source>
</evidence>
<dbReference type="EMBL" id="CP159289">
    <property type="protein sequence ID" value="XCH24725.1"/>
    <property type="molecule type" value="Genomic_DNA"/>
</dbReference>
<gene>
    <name evidence="1" type="ORF">ABV298_31295</name>
</gene>
<protein>
    <recommendedName>
        <fullName evidence="2">DUF4468 domain-containing protein</fullName>
    </recommendedName>
</protein>
<sequence>MASYFTALLIIFSSLAGLRAQPVMDRKRLAEFHELTERRVTDLQLYISMIADKSLSPEQREQAVELALSLFEKDYEVNGARRSPYVQVSRRDGTVSAVPVGIYFKNLMRVKFDKVEITYYDAAVVSGFEKGADGSYHATATYYQQFKGMDKNGNLVYGSRDRKDISVSARSAAVYAHAGKEDLKVFFGDITVKDTVPIPGF</sequence>
<dbReference type="AlphaFoldDB" id="A0AAU8FKZ9"/>
<organism evidence="1">
    <name type="scientific">Dyadobacter sp. 676</name>
    <dbReference type="NCBI Taxonomy" id="3088362"/>
    <lineage>
        <taxon>Bacteria</taxon>
        <taxon>Pseudomonadati</taxon>
        <taxon>Bacteroidota</taxon>
        <taxon>Cytophagia</taxon>
        <taxon>Cytophagales</taxon>
        <taxon>Spirosomataceae</taxon>
        <taxon>Dyadobacter</taxon>
    </lineage>
</organism>